<feature type="compositionally biased region" description="Pro residues" evidence="1">
    <location>
        <begin position="132"/>
        <end position="149"/>
    </location>
</feature>
<feature type="region of interest" description="Disordered" evidence="1">
    <location>
        <begin position="62"/>
        <end position="158"/>
    </location>
</feature>
<comment type="caution">
    <text evidence="2">The sequence shown here is derived from an EMBL/GenBank/DDBJ whole genome shotgun (WGS) entry which is preliminary data.</text>
</comment>
<gene>
    <name evidence="2" type="ORF">TeGR_g14575</name>
</gene>
<proteinExistence type="predicted"/>
<feature type="region of interest" description="Disordered" evidence="1">
    <location>
        <begin position="206"/>
        <end position="225"/>
    </location>
</feature>
<feature type="compositionally biased region" description="Basic and acidic residues" evidence="1">
    <location>
        <begin position="94"/>
        <end position="105"/>
    </location>
</feature>
<dbReference type="Proteomes" id="UP001165060">
    <property type="component" value="Unassembled WGS sequence"/>
</dbReference>
<evidence type="ECO:0000313" key="2">
    <source>
        <dbReference type="EMBL" id="GMI20025.1"/>
    </source>
</evidence>
<sequence length="337" mass="36111">MDDRASFLPLAAALRARLAARDPHGNHLQHCTPSSLSKTVAFLRAFQRVHCRGGPTGGRHSVFTNVSSNHENELHLADAGKVEKKSKKKKKEPTKKEREKKRREEEEAAAAAKAAAAAAAAAMQSSSSAPAPSGPSVPPPLPPPLPPNQSHPCLPAAVLNSRDPAGPLFHALLAYFAHRTAAQAGSKAPFAFDTLPLLEVPPVPVQKAKGRPRTAPPPAPTEVSIRHPDKIPEVHDALHAVHRELLGRGVLTPLRVAFDAGVPGGERGELRALLERIGGVEVPLEELEKAPVGEWSGLVSHYVVYDEAIDAPDSSLANYLYSDRTYIKTLDVKGDRE</sequence>
<keyword evidence="3" id="KW-1185">Reference proteome</keyword>
<feature type="compositionally biased region" description="Basic residues" evidence="1">
    <location>
        <begin position="84"/>
        <end position="93"/>
    </location>
</feature>
<dbReference type="EMBL" id="BRYB01001188">
    <property type="protein sequence ID" value="GMI20025.1"/>
    <property type="molecule type" value="Genomic_DNA"/>
</dbReference>
<organism evidence="2 3">
    <name type="scientific">Tetraparma gracilis</name>
    <dbReference type="NCBI Taxonomy" id="2962635"/>
    <lineage>
        <taxon>Eukaryota</taxon>
        <taxon>Sar</taxon>
        <taxon>Stramenopiles</taxon>
        <taxon>Ochrophyta</taxon>
        <taxon>Bolidophyceae</taxon>
        <taxon>Parmales</taxon>
        <taxon>Triparmaceae</taxon>
        <taxon>Tetraparma</taxon>
    </lineage>
</organism>
<accession>A0ABQ6M5P4</accession>
<name>A0ABQ6M5P4_9STRA</name>
<evidence type="ECO:0000256" key="1">
    <source>
        <dbReference type="SAM" id="MobiDB-lite"/>
    </source>
</evidence>
<protein>
    <submittedName>
        <fullName evidence="2">Uncharacterized protein</fullName>
    </submittedName>
</protein>
<evidence type="ECO:0000313" key="3">
    <source>
        <dbReference type="Proteomes" id="UP001165060"/>
    </source>
</evidence>
<feature type="compositionally biased region" description="Basic and acidic residues" evidence="1">
    <location>
        <begin position="70"/>
        <end position="83"/>
    </location>
</feature>
<feature type="compositionally biased region" description="Low complexity" evidence="1">
    <location>
        <begin position="109"/>
        <end position="131"/>
    </location>
</feature>
<reference evidence="2 3" key="1">
    <citation type="journal article" date="2023" name="Commun. Biol.">
        <title>Genome analysis of Parmales, the sister group of diatoms, reveals the evolutionary specialization of diatoms from phago-mixotrophs to photoautotrophs.</title>
        <authorList>
            <person name="Ban H."/>
            <person name="Sato S."/>
            <person name="Yoshikawa S."/>
            <person name="Yamada K."/>
            <person name="Nakamura Y."/>
            <person name="Ichinomiya M."/>
            <person name="Sato N."/>
            <person name="Blanc-Mathieu R."/>
            <person name="Endo H."/>
            <person name="Kuwata A."/>
            <person name="Ogata H."/>
        </authorList>
    </citation>
    <scope>NUCLEOTIDE SEQUENCE [LARGE SCALE GENOMIC DNA]</scope>
</reference>